<feature type="region of interest" description="Disordered" evidence="1">
    <location>
        <begin position="1"/>
        <end position="23"/>
    </location>
</feature>
<organism evidence="2 3">
    <name type="scientific">Parnassius apollo</name>
    <name type="common">Apollo butterfly</name>
    <name type="synonym">Papilio apollo</name>
    <dbReference type="NCBI Taxonomy" id="110799"/>
    <lineage>
        <taxon>Eukaryota</taxon>
        <taxon>Metazoa</taxon>
        <taxon>Ecdysozoa</taxon>
        <taxon>Arthropoda</taxon>
        <taxon>Hexapoda</taxon>
        <taxon>Insecta</taxon>
        <taxon>Pterygota</taxon>
        <taxon>Neoptera</taxon>
        <taxon>Endopterygota</taxon>
        <taxon>Lepidoptera</taxon>
        <taxon>Glossata</taxon>
        <taxon>Ditrysia</taxon>
        <taxon>Papilionoidea</taxon>
        <taxon>Papilionidae</taxon>
        <taxon>Parnassiinae</taxon>
        <taxon>Parnassini</taxon>
        <taxon>Parnassius</taxon>
        <taxon>Parnassius</taxon>
    </lineage>
</organism>
<accession>A0A8S3WVH6</accession>
<gene>
    <name evidence="2" type="ORF">PAPOLLO_LOCUS10989</name>
</gene>
<dbReference type="AlphaFoldDB" id="A0A8S3WVH6"/>
<name>A0A8S3WVH6_PARAO</name>
<evidence type="ECO:0000313" key="2">
    <source>
        <dbReference type="EMBL" id="CAG4985214.1"/>
    </source>
</evidence>
<sequence>MSVPAPADTMTYHKEMSPPPHEGQQHTNVCVWCQSSLHNRRAHALPEGPERRLISERISPQKILDGSLVCYTCWVRARSILQRQCEVISEETASSAILNSCVWCLCSLNRRRRHSIPEGPERNEIITRIYPREIPPGGLVCYACWVSARRNVKRGANIDKRREDQKHNHRNVVCASCGISLFRRQTHSLPSGPERDEVAARIYPRELPGHALVCITCWTQTIENVQVQQVNEQLPQPRMETIQLDQFTHTTSSSRNCFVPLCTHSERLRVPRCLRKLILTSQKVFVTENARICNEHKSLHNWEFLDQHEFSNTFTKNEMESMLNLAIDVQEIN</sequence>
<dbReference type="EMBL" id="CAJQZP010000783">
    <property type="protein sequence ID" value="CAG4985214.1"/>
    <property type="molecule type" value="Genomic_DNA"/>
</dbReference>
<evidence type="ECO:0000313" key="3">
    <source>
        <dbReference type="Proteomes" id="UP000691718"/>
    </source>
</evidence>
<dbReference type="Proteomes" id="UP000691718">
    <property type="component" value="Unassembled WGS sequence"/>
</dbReference>
<protein>
    <submittedName>
        <fullName evidence="2">(apollo) hypothetical protein</fullName>
    </submittedName>
</protein>
<reference evidence="2" key="1">
    <citation type="submission" date="2021-04" db="EMBL/GenBank/DDBJ databases">
        <authorList>
            <person name="Tunstrom K."/>
        </authorList>
    </citation>
    <scope>NUCLEOTIDE SEQUENCE</scope>
</reference>
<keyword evidence="3" id="KW-1185">Reference proteome</keyword>
<proteinExistence type="predicted"/>
<comment type="caution">
    <text evidence="2">The sequence shown here is derived from an EMBL/GenBank/DDBJ whole genome shotgun (WGS) entry which is preliminary data.</text>
</comment>
<dbReference type="OrthoDB" id="6928011at2759"/>
<evidence type="ECO:0000256" key="1">
    <source>
        <dbReference type="SAM" id="MobiDB-lite"/>
    </source>
</evidence>